<proteinExistence type="predicted"/>
<protein>
    <submittedName>
        <fullName evidence="1">Uncharacterized protein</fullName>
    </submittedName>
</protein>
<dbReference type="AlphaFoldDB" id="A0AAQ4CNM9"/>
<evidence type="ECO:0000313" key="2">
    <source>
        <dbReference type="Proteomes" id="UP001319921"/>
    </source>
</evidence>
<dbReference type="GeneID" id="68865155"/>
<dbReference type="RefSeq" id="WP_162582759.1">
    <property type="nucleotide sequence ID" value="NZ_AP025226.1"/>
</dbReference>
<dbReference type="KEGG" id="scas:SACC_04270"/>
<dbReference type="Proteomes" id="UP001319921">
    <property type="component" value="Chromosome"/>
</dbReference>
<name>A0AAQ4CNM9_9CREN</name>
<accession>A0AAQ4CNM9</accession>
<keyword evidence="2" id="KW-1185">Reference proteome</keyword>
<organism evidence="1 2">
    <name type="scientific">Saccharolobus caldissimus</name>
    <dbReference type="NCBI Taxonomy" id="1702097"/>
    <lineage>
        <taxon>Archaea</taxon>
        <taxon>Thermoproteota</taxon>
        <taxon>Thermoprotei</taxon>
        <taxon>Sulfolobales</taxon>
        <taxon>Sulfolobaceae</taxon>
        <taxon>Saccharolobus</taxon>
    </lineage>
</organism>
<dbReference type="EMBL" id="AP025226">
    <property type="protein sequence ID" value="BDB97410.1"/>
    <property type="molecule type" value="Genomic_DNA"/>
</dbReference>
<evidence type="ECO:0000313" key="1">
    <source>
        <dbReference type="EMBL" id="BDB97410.1"/>
    </source>
</evidence>
<sequence length="53" mass="5758">MCVKNDPPDPDASYVCFYECLVYDCAGDNDIEVLDGVTCTDYCIGLAIACNVQ</sequence>
<reference evidence="1 2" key="1">
    <citation type="journal article" date="2022" name="Microbiol. Resour. Announc.">
        <title>Complete Genome Sequence of the Hyperthermophilic and Acidophilic Archaeon Saccharolobus caldissimus Strain HS-3T.</title>
        <authorList>
            <person name="Sakai H.D."/>
            <person name="Kurosawa N."/>
        </authorList>
    </citation>
    <scope>NUCLEOTIDE SEQUENCE [LARGE SCALE GENOMIC DNA]</scope>
    <source>
        <strain evidence="1 2">JCM32116</strain>
    </source>
</reference>
<gene>
    <name evidence="1" type="ORF">SACC_04270</name>
</gene>